<dbReference type="GO" id="GO:0016301">
    <property type="term" value="F:kinase activity"/>
    <property type="evidence" value="ECO:0007669"/>
    <property type="project" value="UniProtKB-KW"/>
</dbReference>
<accession>A0A8H4PBJ9</accession>
<evidence type="ECO:0000313" key="3">
    <source>
        <dbReference type="Proteomes" id="UP000554235"/>
    </source>
</evidence>
<organism evidence="2 3">
    <name type="scientific">Fusarium albosuccineum</name>
    <dbReference type="NCBI Taxonomy" id="1237068"/>
    <lineage>
        <taxon>Eukaryota</taxon>
        <taxon>Fungi</taxon>
        <taxon>Dikarya</taxon>
        <taxon>Ascomycota</taxon>
        <taxon>Pezizomycotina</taxon>
        <taxon>Sordariomycetes</taxon>
        <taxon>Hypocreomycetidae</taxon>
        <taxon>Hypocreales</taxon>
        <taxon>Nectriaceae</taxon>
        <taxon>Fusarium</taxon>
        <taxon>Fusarium decemcellulare species complex</taxon>
    </lineage>
</organism>
<dbReference type="OrthoDB" id="1911848at2759"/>
<feature type="compositionally biased region" description="Basic and acidic residues" evidence="1">
    <location>
        <begin position="399"/>
        <end position="408"/>
    </location>
</feature>
<proteinExistence type="predicted"/>
<name>A0A8H4PBJ9_9HYPO</name>
<gene>
    <name evidence="2" type="ORF">FALBO_6653</name>
</gene>
<comment type="caution">
    <text evidence="2">The sequence shown here is derived from an EMBL/GenBank/DDBJ whole genome shotgun (WGS) entry which is preliminary data.</text>
</comment>
<evidence type="ECO:0000256" key="1">
    <source>
        <dbReference type="SAM" id="MobiDB-lite"/>
    </source>
</evidence>
<reference evidence="2 3" key="1">
    <citation type="submission" date="2020-01" db="EMBL/GenBank/DDBJ databases">
        <title>Identification and distribution of gene clusters putatively required for synthesis of sphingolipid metabolism inhibitors in phylogenetically diverse species of the filamentous fungus Fusarium.</title>
        <authorList>
            <person name="Kim H.-S."/>
            <person name="Busman M."/>
            <person name="Brown D.W."/>
            <person name="Divon H."/>
            <person name="Uhlig S."/>
            <person name="Proctor R.H."/>
        </authorList>
    </citation>
    <scope>NUCLEOTIDE SEQUENCE [LARGE SCALE GENOMIC DNA]</scope>
    <source>
        <strain evidence="2 3">NRRL 20459</strain>
    </source>
</reference>
<keyword evidence="2" id="KW-0808">Transferase</keyword>
<dbReference type="InterPro" id="IPR011009">
    <property type="entry name" value="Kinase-like_dom_sf"/>
</dbReference>
<dbReference type="SUPFAM" id="SSF56112">
    <property type="entry name" value="Protein kinase-like (PK-like)"/>
    <property type="match status" value="1"/>
</dbReference>
<sequence length="489" mass="55411">MAEGIILGVLGLIPVCQEGYRGIRAVFNAPEAAGEALLRVELQEYQELTGCEVFTQWAESWTEWAESSRRAPTERQPDAPTFHGQVIDDATIESFKESCKANLSFIKRFSYAWSGDKKWENLIGLLREYNGNLYQLGSAGTPMLLAMSVLPDDQRTGDRLIRAARFETRSNGTETEDYQQLLGILRAKFAREPTENERASVRRVSQLRISDGYYKLRNNNGREVATMAYFHGRDGKRYATLVEWTNLTEDQAARTSYLLKSLSSNLTLLPRSLGVATHNQRHGILLALPSQFGTFSDNPGPGYITTERRPQNLEDMIGAAPKDITVQLRVARRLASAVHAMHVAQYVHKLNLDHPMITGFNHSHRREITEQAPMNYSEDESHYSFGADGDGGSDWDDTQSTRENDEVPEVRLVPQQRDIRLDYYQHPDKRDDPTLHYQARHDLYSLGCVLLEIGLWQTIRSCIVSIDNMEPTDAAARVRSLATKESLDW</sequence>
<dbReference type="AlphaFoldDB" id="A0A8H4PBJ9"/>
<evidence type="ECO:0000313" key="2">
    <source>
        <dbReference type="EMBL" id="KAF4466470.1"/>
    </source>
</evidence>
<dbReference type="Proteomes" id="UP000554235">
    <property type="component" value="Unassembled WGS sequence"/>
</dbReference>
<keyword evidence="2" id="KW-0418">Kinase</keyword>
<dbReference type="EMBL" id="JAADYS010000869">
    <property type="protein sequence ID" value="KAF4466470.1"/>
    <property type="molecule type" value="Genomic_DNA"/>
</dbReference>
<keyword evidence="3" id="KW-1185">Reference proteome</keyword>
<feature type="region of interest" description="Disordered" evidence="1">
    <location>
        <begin position="379"/>
        <end position="408"/>
    </location>
</feature>
<dbReference type="PANTHER" id="PTHR37542:SF3">
    <property type="entry name" value="PRION-INHIBITION AND PROPAGATION HELO DOMAIN-CONTAINING PROTEIN"/>
    <property type="match status" value="1"/>
</dbReference>
<protein>
    <submittedName>
        <fullName evidence="2">Kinase-like (PK-like)</fullName>
    </submittedName>
</protein>
<dbReference type="PANTHER" id="PTHR37542">
    <property type="entry name" value="HELO DOMAIN-CONTAINING PROTEIN-RELATED"/>
    <property type="match status" value="1"/>
</dbReference>